<dbReference type="GO" id="GO:0005886">
    <property type="term" value="C:plasma membrane"/>
    <property type="evidence" value="ECO:0007669"/>
    <property type="project" value="TreeGrafter"/>
</dbReference>
<feature type="compositionally biased region" description="Acidic residues" evidence="9">
    <location>
        <begin position="15"/>
        <end position="24"/>
    </location>
</feature>
<feature type="transmembrane region" description="Helical" evidence="10">
    <location>
        <begin position="260"/>
        <end position="285"/>
    </location>
</feature>
<evidence type="ECO:0000256" key="8">
    <source>
        <dbReference type="RuleBase" id="RU003857"/>
    </source>
</evidence>
<dbReference type="Gene3D" id="1.10.287.70">
    <property type="match status" value="2"/>
</dbReference>
<evidence type="ECO:0000259" key="11">
    <source>
        <dbReference type="Pfam" id="PF07885"/>
    </source>
</evidence>
<sequence>MASYSRPAPMASQEEFSDLYECDTDSLGKPDCVSQPDTLDRGNADPDNAGDSTVSDQNTNTRNDSIATLYVLKQNVSTSKNTKDEMNITNGNNTVVKSSHDVKNIEENEEECNSGTGSRYFLRSSSYGSQCKSPKGSFVYSCDGSPLRLGPETAILGYAGKHCKECDTSSHEQGQHSSETLFLEELYANNAKMNSSKDVTVDSLVVFNTITGERLLPDGCEEQMYTDKDEHETVDTVKSNNSDDGKNNLHDTCILVCKKVFVFSVSNVGLACIVVAYAILGAIIFQSLEAWNEKKTRSFISEMRSARMKEIRDIVNQLNHLNKEAWTNKADKIMKTFQRELYTKTKGHGWDGVDDVVEGERDWTFVGALLYSVTLITTIGYGDITPKTASGRIATMFYAMLGIPLTLLCLANFGNVMAQTFRQLFYRMEFKVENMFSYLKGQYIASKNKSEGRTIFNILCTRHMPCKKSSRSEMELEERQDGKYRGIECELCQVVSDAEFPCEHVNARSASKCTVRQDEVSRENEHLPFNMAGSIDSSCNSYDKQSESKSIGSLDIDQTCPTARCQKLLHGKQDTDETRPKAKHNRLKRGHKGMSIKQRKKLEKDVPIWVCLVVVISYNLLGSLLFGLWEEGWGFITGFYFCFITLSTIGFGDIVPGHSIESWQSQEKQIICTIYLLVGMAMLAMCFDLMQRQIRERARHCAVWIGLLDEHDTHKITAV</sequence>
<dbReference type="Pfam" id="PF07885">
    <property type="entry name" value="Ion_trans_2"/>
    <property type="match status" value="2"/>
</dbReference>
<keyword evidence="13" id="KW-1185">Reference proteome</keyword>
<feature type="compositionally biased region" description="Polar residues" evidence="9">
    <location>
        <begin position="50"/>
        <end position="62"/>
    </location>
</feature>
<dbReference type="Proteomes" id="UP000242188">
    <property type="component" value="Unassembled WGS sequence"/>
</dbReference>
<dbReference type="STRING" id="6573.A0A210QQS9"/>
<comment type="similarity">
    <text evidence="8">Belongs to the two pore domain potassium channel (TC 1.A.1.8) family.</text>
</comment>
<dbReference type="EMBL" id="NEDP02002351">
    <property type="protein sequence ID" value="OWF51097.1"/>
    <property type="molecule type" value="Genomic_DNA"/>
</dbReference>
<accession>A0A210QQS9</accession>
<feature type="transmembrane region" description="Helical" evidence="10">
    <location>
        <begin position="396"/>
        <end position="418"/>
    </location>
</feature>
<keyword evidence="5 8" id="KW-0406">Ion transport</keyword>
<name>A0A210QQS9_MIZYE</name>
<evidence type="ECO:0000256" key="1">
    <source>
        <dbReference type="ARBA" id="ARBA00004141"/>
    </source>
</evidence>
<dbReference type="GO" id="GO:0030322">
    <property type="term" value="P:stabilization of membrane potential"/>
    <property type="evidence" value="ECO:0007669"/>
    <property type="project" value="TreeGrafter"/>
</dbReference>
<feature type="transmembrane region" description="Helical" evidence="10">
    <location>
        <begin position="363"/>
        <end position="384"/>
    </location>
</feature>
<reference evidence="12 13" key="1">
    <citation type="journal article" date="2017" name="Nat. Ecol. Evol.">
        <title>Scallop genome provides insights into evolution of bilaterian karyotype and development.</title>
        <authorList>
            <person name="Wang S."/>
            <person name="Zhang J."/>
            <person name="Jiao W."/>
            <person name="Li J."/>
            <person name="Xun X."/>
            <person name="Sun Y."/>
            <person name="Guo X."/>
            <person name="Huan P."/>
            <person name="Dong B."/>
            <person name="Zhang L."/>
            <person name="Hu X."/>
            <person name="Sun X."/>
            <person name="Wang J."/>
            <person name="Zhao C."/>
            <person name="Wang Y."/>
            <person name="Wang D."/>
            <person name="Huang X."/>
            <person name="Wang R."/>
            <person name="Lv J."/>
            <person name="Li Y."/>
            <person name="Zhang Z."/>
            <person name="Liu B."/>
            <person name="Lu W."/>
            <person name="Hui Y."/>
            <person name="Liang J."/>
            <person name="Zhou Z."/>
            <person name="Hou R."/>
            <person name="Li X."/>
            <person name="Liu Y."/>
            <person name="Li H."/>
            <person name="Ning X."/>
            <person name="Lin Y."/>
            <person name="Zhao L."/>
            <person name="Xing Q."/>
            <person name="Dou J."/>
            <person name="Li Y."/>
            <person name="Mao J."/>
            <person name="Guo H."/>
            <person name="Dou H."/>
            <person name="Li T."/>
            <person name="Mu C."/>
            <person name="Jiang W."/>
            <person name="Fu Q."/>
            <person name="Fu X."/>
            <person name="Miao Y."/>
            <person name="Liu J."/>
            <person name="Yu Q."/>
            <person name="Li R."/>
            <person name="Liao H."/>
            <person name="Li X."/>
            <person name="Kong Y."/>
            <person name="Jiang Z."/>
            <person name="Chourrout D."/>
            <person name="Li R."/>
            <person name="Bao Z."/>
        </authorList>
    </citation>
    <scope>NUCLEOTIDE SEQUENCE [LARGE SCALE GENOMIC DNA]</scope>
    <source>
        <strain evidence="12 13">PY_sf001</strain>
    </source>
</reference>
<evidence type="ECO:0000256" key="4">
    <source>
        <dbReference type="ARBA" id="ARBA00022989"/>
    </source>
</evidence>
<keyword evidence="6 10" id="KW-0472">Membrane</keyword>
<keyword evidence="7 8" id="KW-0407">Ion channel</keyword>
<feature type="domain" description="Potassium channel" evidence="11">
    <location>
        <begin position="359"/>
        <end position="418"/>
    </location>
</feature>
<dbReference type="OrthoDB" id="6149818at2759"/>
<dbReference type="PRINTS" id="PR01333">
    <property type="entry name" value="2POREKCHANEL"/>
</dbReference>
<feature type="transmembrane region" description="Helical" evidence="10">
    <location>
        <begin position="670"/>
        <end position="690"/>
    </location>
</feature>
<dbReference type="PANTHER" id="PTHR11003:SF334">
    <property type="entry name" value="FI03418P"/>
    <property type="match status" value="1"/>
</dbReference>
<proteinExistence type="inferred from homology"/>
<feature type="region of interest" description="Disordered" evidence="9">
    <location>
        <begin position="1"/>
        <end position="62"/>
    </location>
</feature>
<feature type="transmembrane region" description="Helical" evidence="10">
    <location>
        <begin position="635"/>
        <end position="658"/>
    </location>
</feature>
<organism evidence="12 13">
    <name type="scientific">Mizuhopecten yessoensis</name>
    <name type="common">Japanese scallop</name>
    <name type="synonym">Patinopecten yessoensis</name>
    <dbReference type="NCBI Taxonomy" id="6573"/>
    <lineage>
        <taxon>Eukaryota</taxon>
        <taxon>Metazoa</taxon>
        <taxon>Spiralia</taxon>
        <taxon>Lophotrochozoa</taxon>
        <taxon>Mollusca</taxon>
        <taxon>Bivalvia</taxon>
        <taxon>Autobranchia</taxon>
        <taxon>Pteriomorphia</taxon>
        <taxon>Pectinida</taxon>
        <taxon>Pectinoidea</taxon>
        <taxon>Pectinidae</taxon>
        <taxon>Mizuhopecten</taxon>
    </lineage>
</organism>
<dbReference type="InterPro" id="IPR013099">
    <property type="entry name" value="K_chnl_dom"/>
</dbReference>
<gene>
    <name evidence="12" type="ORF">KP79_PYT16637</name>
</gene>
<evidence type="ECO:0000313" key="13">
    <source>
        <dbReference type="Proteomes" id="UP000242188"/>
    </source>
</evidence>
<keyword evidence="2 8" id="KW-0813">Transport</keyword>
<evidence type="ECO:0000256" key="10">
    <source>
        <dbReference type="SAM" id="Phobius"/>
    </source>
</evidence>
<evidence type="ECO:0000256" key="5">
    <source>
        <dbReference type="ARBA" id="ARBA00023065"/>
    </source>
</evidence>
<evidence type="ECO:0000256" key="7">
    <source>
        <dbReference type="ARBA" id="ARBA00023303"/>
    </source>
</evidence>
<comment type="caution">
    <text evidence="12">The sequence shown here is derived from an EMBL/GenBank/DDBJ whole genome shotgun (WGS) entry which is preliminary data.</text>
</comment>
<feature type="domain" description="Potassium channel" evidence="11">
    <location>
        <begin position="614"/>
        <end position="695"/>
    </location>
</feature>
<comment type="subcellular location">
    <subcellularLocation>
        <location evidence="1">Membrane</location>
        <topology evidence="1">Multi-pass membrane protein</topology>
    </subcellularLocation>
</comment>
<evidence type="ECO:0000256" key="2">
    <source>
        <dbReference type="ARBA" id="ARBA00022448"/>
    </source>
</evidence>
<keyword evidence="4 10" id="KW-1133">Transmembrane helix</keyword>
<dbReference type="AlphaFoldDB" id="A0A210QQS9"/>
<dbReference type="GO" id="GO:0022841">
    <property type="term" value="F:potassium ion leak channel activity"/>
    <property type="evidence" value="ECO:0007669"/>
    <property type="project" value="TreeGrafter"/>
</dbReference>
<dbReference type="GO" id="GO:0015271">
    <property type="term" value="F:outward rectifier potassium channel activity"/>
    <property type="evidence" value="ECO:0007669"/>
    <property type="project" value="TreeGrafter"/>
</dbReference>
<evidence type="ECO:0000256" key="9">
    <source>
        <dbReference type="SAM" id="MobiDB-lite"/>
    </source>
</evidence>
<dbReference type="SUPFAM" id="SSF81324">
    <property type="entry name" value="Voltage-gated potassium channels"/>
    <property type="match status" value="2"/>
</dbReference>
<keyword evidence="3 8" id="KW-0812">Transmembrane</keyword>
<evidence type="ECO:0000256" key="3">
    <source>
        <dbReference type="ARBA" id="ARBA00022692"/>
    </source>
</evidence>
<feature type="transmembrane region" description="Helical" evidence="10">
    <location>
        <begin position="606"/>
        <end position="629"/>
    </location>
</feature>
<evidence type="ECO:0000256" key="6">
    <source>
        <dbReference type="ARBA" id="ARBA00023136"/>
    </source>
</evidence>
<protein>
    <submittedName>
        <fullName evidence="12">TWiK family of potassium channels protein 18</fullName>
    </submittedName>
</protein>
<dbReference type="PANTHER" id="PTHR11003">
    <property type="entry name" value="POTASSIUM CHANNEL, SUBFAMILY K"/>
    <property type="match status" value="1"/>
</dbReference>
<evidence type="ECO:0000313" key="12">
    <source>
        <dbReference type="EMBL" id="OWF51097.1"/>
    </source>
</evidence>
<dbReference type="InterPro" id="IPR003280">
    <property type="entry name" value="2pore_dom_K_chnl"/>
</dbReference>